<dbReference type="Pfam" id="PF08573">
    <property type="entry name" value="SAE2"/>
    <property type="match status" value="1"/>
</dbReference>
<evidence type="ECO:0000256" key="2">
    <source>
        <dbReference type="ARBA" id="ARBA00022763"/>
    </source>
</evidence>
<organism evidence="7 8">
    <name type="scientific">Pleurostoma richardsiae</name>
    <dbReference type="NCBI Taxonomy" id="41990"/>
    <lineage>
        <taxon>Eukaryota</taxon>
        <taxon>Fungi</taxon>
        <taxon>Dikarya</taxon>
        <taxon>Ascomycota</taxon>
        <taxon>Pezizomycotina</taxon>
        <taxon>Sordariomycetes</taxon>
        <taxon>Sordariomycetidae</taxon>
        <taxon>Calosphaeriales</taxon>
        <taxon>Pleurostomataceae</taxon>
        <taxon>Pleurostoma</taxon>
    </lineage>
</organism>
<comment type="subcellular location">
    <subcellularLocation>
        <location evidence="1">Nucleus</location>
    </subcellularLocation>
</comment>
<feature type="compositionally biased region" description="Polar residues" evidence="5">
    <location>
        <begin position="109"/>
        <end position="119"/>
    </location>
</feature>
<dbReference type="GO" id="GO:0005634">
    <property type="term" value="C:nucleus"/>
    <property type="evidence" value="ECO:0007669"/>
    <property type="project" value="UniProtKB-SubCell"/>
</dbReference>
<comment type="caution">
    <text evidence="7">The sequence shown here is derived from an EMBL/GenBank/DDBJ whole genome shotgun (WGS) entry which is preliminary data.</text>
</comment>
<name>A0AA38VPU5_9PEZI</name>
<evidence type="ECO:0000259" key="6">
    <source>
        <dbReference type="Pfam" id="PF08573"/>
    </source>
</evidence>
<feature type="coiled-coil region" evidence="4">
    <location>
        <begin position="31"/>
        <end position="75"/>
    </location>
</feature>
<keyword evidence="4" id="KW-0175">Coiled coil</keyword>
<proteinExistence type="predicted"/>
<dbReference type="PANTHER" id="PTHR15107">
    <property type="entry name" value="RETINOBLASTOMA BINDING PROTEIN 8"/>
    <property type="match status" value="1"/>
</dbReference>
<sequence>MESWLQRGRPALFEALTAACDQIDTAAQAELQEYRAKERSLLAEIESLGARGAQIDRLEVENKALKEELQQLRARTASPALGLDAGRLQKEPQSAATPSKRQPLADVSPNKTRTLSLEGSKQKPLQPLVAADQDDRQRNWKKLTAKYAALMESREAERAALRKRKEECIRWASYADSLEKKIKKLEKKLEACKPELIRTPIATNLSATAAYSPELVGTGFAEVLSRPSPSKNFVLSKVGSAASFCGANDSREIVPVSPRRAISLPAEETLTKVTDARDLLSDSTQEETLSQGEVEVDLPQHFPEQIGPGYVCVKEEPSSDGPVFVSERLVRKRKRDEDSGRDNIPTMKSESDGSDPMFTAETYHFSPHESIDLETAALHIITPRKRRHLGPSDASDEELEEDMGGSPKLAANQRSNSKNDTRLGEEMTYSKARRGRSSLALDHGVKDLAEDGEDTPFTPETQKAALPSAAGGRLDTLLNRPTSHSKTPVNRPAKKTPRSGFFLEGIPALRVLPFAEEGAVRIFNSIETTLQQSALTPAASREREMAKATAQSRDKTSLRDRPLSMLNLDDFKINPKFNSGHDFAFSEVVRGRGEREALPGCVDPNCCGKVFRSLAQVERKMAGPSITARAEDIKLLEQYLGDDAYRLGTMSRMEKEELWIEAKTRELANKYGKHRHRYARRSSPPGFWNVDWPSTQEQHREKEEAGRIEKALVQERYRDAMRRGGRWLFRDE</sequence>
<dbReference type="Proteomes" id="UP001174694">
    <property type="component" value="Unassembled WGS sequence"/>
</dbReference>
<keyword evidence="8" id="KW-1185">Reference proteome</keyword>
<feature type="region of interest" description="Disordered" evidence="5">
    <location>
        <begin position="384"/>
        <end position="471"/>
    </location>
</feature>
<evidence type="ECO:0000256" key="4">
    <source>
        <dbReference type="SAM" id="Coils"/>
    </source>
</evidence>
<evidence type="ECO:0000256" key="1">
    <source>
        <dbReference type="ARBA" id="ARBA00004123"/>
    </source>
</evidence>
<protein>
    <submittedName>
        <fullName evidence="7">SAE2-domain-containing protein</fullName>
    </submittedName>
</protein>
<dbReference type="GO" id="GO:0010792">
    <property type="term" value="P:DNA double-strand break processing involved in repair via single-strand annealing"/>
    <property type="evidence" value="ECO:0007669"/>
    <property type="project" value="TreeGrafter"/>
</dbReference>
<keyword evidence="2" id="KW-0227">DNA damage</keyword>
<dbReference type="PANTHER" id="PTHR15107:SF0">
    <property type="entry name" value="DNA ENDONUCLEASE ACTIVATOR CTP1 C-TERMINAL DOMAIN-CONTAINING PROTEIN"/>
    <property type="match status" value="1"/>
</dbReference>
<feature type="compositionally biased region" description="Polar residues" evidence="5">
    <location>
        <begin position="91"/>
        <end position="100"/>
    </location>
</feature>
<evidence type="ECO:0000313" key="7">
    <source>
        <dbReference type="EMBL" id="KAJ9156546.1"/>
    </source>
</evidence>
<evidence type="ECO:0000256" key="5">
    <source>
        <dbReference type="SAM" id="MobiDB-lite"/>
    </source>
</evidence>
<feature type="region of interest" description="Disordered" evidence="5">
    <location>
        <begin position="327"/>
        <end position="360"/>
    </location>
</feature>
<gene>
    <name evidence="7" type="ORF">NKR23_g955</name>
</gene>
<evidence type="ECO:0000256" key="3">
    <source>
        <dbReference type="ARBA" id="ARBA00023242"/>
    </source>
</evidence>
<feature type="compositionally biased region" description="Acidic residues" evidence="5">
    <location>
        <begin position="394"/>
        <end position="403"/>
    </location>
</feature>
<evidence type="ECO:0000313" key="8">
    <source>
        <dbReference type="Proteomes" id="UP001174694"/>
    </source>
</evidence>
<dbReference type="EMBL" id="JANBVO010000002">
    <property type="protein sequence ID" value="KAJ9156546.1"/>
    <property type="molecule type" value="Genomic_DNA"/>
</dbReference>
<reference evidence="7" key="1">
    <citation type="submission" date="2022-07" db="EMBL/GenBank/DDBJ databases">
        <title>Fungi with potential for degradation of polypropylene.</title>
        <authorList>
            <person name="Gostincar C."/>
        </authorList>
    </citation>
    <scope>NUCLEOTIDE SEQUENCE</scope>
    <source>
        <strain evidence="7">EXF-13308</strain>
    </source>
</reference>
<dbReference type="AlphaFoldDB" id="A0AA38VPU5"/>
<dbReference type="GO" id="GO:0003684">
    <property type="term" value="F:damaged DNA binding"/>
    <property type="evidence" value="ECO:0007669"/>
    <property type="project" value="TreeGrafter"/>
</dbReference>
<dbReference type="InterPro" id="IPR013882">
    <property type="entry name" value="Ctp1_C"/>
</dbReference>
<dbReference type="InterPro" id="IPR033316">
    <property type="entry name" value="RBBP8-like"/>
</dbReference>
<accession>A0AA38VPU5</accession>
<keyword evidence="3" id="KW-0539">Nucleus</keyword>
<feature type="region of interest" description="Disordered" evidence="5">
    <location>
        <begin position="80"/>
        <end position="127"/>
    </location>
</feature>
<feature type="domain" description="DNA endonuclease activator Ctp1 C-terminal" evidence="6">
    <location>
        <begin position="584"/>
        <end position="697"/>
    </location>
</feature>